<keyword evidence="2 3" id="KW-0067">ATP-binding</keyword>
<organism evidence="5 6">
    <name type="scientific">Flavobacterium suncheonense GH29-5 = DSM 17707</name>
    <dbReference type="NCBI Taxonomy" id="1121899"/>
    <lineage>
        <taxon>Bacteria</taxon>
        <taxon>Pseudomonadati</taxon>
        <taxon>Bacteroidota</taxon>
        <taxon>Flavobacteriia</taxon>
        <taxon>Flavobacteriales</taxon>
        <taxon>Flavobacteriaceae</taxon>
        <taxon>Flavobacterium</taxon>
    </lineage>
</organism>
<name>A0A0A2M8B0_9FLAO</name>
<dbReference type="GO" id="GO:0004519">
    <property type="term" value="F:endonuclease activity"/>
    <property type="evidence" value="ECO:0007669"/>
    <property type="project" value="InterPro"/>
</dbReference>
<dbReference type="InterPro" id="IPR011335">
    <property type="entry name" value="Restrct_endonuc-II-like"/>
</dbReference>
<dbReference type="InterPro" id="IPR005144">
    <property type="entry name" value="ATP-cone_dom"/>
</dbReference>
<dbReference type="RefSeq" id="WP_026979535.1">
    <property type="nucleotide sequence ID" value="NZ_AUCZ01000003.1"/>
</dbReference>
<dbReference type="Proteomes" id="UP000030121">
    <property type="component" value="Unassembled WGS sequence"/>
</dbReference>
<evidence type="ECO:0000256" key="3">
    <source>
        <dbReference type="PROSITE-ProRule" id="PRU00492"/>
    </source>
</evidence>
<dbReference type="eggNOG" id="COG1327">
    <property type="taxonomic scope" value="Bacteria"/>
</dbReference>
<dbReference type="OrthoDB" id="320396at2"/>
<keyword evidence="6" id="KW-1185">Reference proteome</keyword>
<accession>A0A0A2M8B0</accession>
<feature type="domain" description="ATP-cone" evidence="4">
    <location>
        <begin position="1"/>
        <end position="82"/>
    </location>
</feature>
<dbReference type="GO" id="GO:0009307">
    <property type="term" value="P:DNA restriction-modification system"/>
    <property type="evidence" value="ECO:0007669"/>
    <property type="project" value="InterPro"/>
</dbReference>
<evidence type="ECO:0000256" key="2">
    <source>
        <dbReference type="ARBA" id="ARBA00022840"/>
    </source>
</evidence>
<reference evidence="5 6" key="1">
    <citation type="submission" date="2013-09" db="EMBL/GenBank/DDBJ databases">
        <authorList>
            <person name="Zeng Z."/>
            <person name="Chen C."/>
        </authorList>
    </citation>
    <scope>NUCLEOTIDE SEQUENCE [LARGE SCALE GENOMIC DNA]</scope>
    <source>
        <strain evidence="5 6">GH29-5</strain>
    </source>
</reference>
<proteinExistence type="predicted"/>
<sequence length="285" mass="32248">MKVVKQSGDIVHFDREKLRNSLQLSGATKEKIEDILGIIEREIYDGMPTRKIYKMAFQLLKKTSKVHAARYNLKAAVQALGPAGFFFEKFIALLFRNEGFATQTNLVLNGKCVSHEVDVVVKKEGVVSMVECKFHSSNEIKSDVKIPMYILSRFNDLKGKTHSVFSKDDTISKCWVITNNRFTSEAIQFGTCSNLKMVSWDFPAKECLKYKIEENGLYPVTCLTTLTQYEKEKLLIRDVLLASDLIGNSGLLLDIGINFNRIKNIMKEASELCDYVGNKCAIFNG</sequence>
<protein>
    <recommendedName>
        <fullName evidence="4">ATP-cone domain-containing protein</fullName>
    </recommendedName>
</protein>
<keyword evidence="1 3" id="KW-0547">Nucleotide-binding</keyword>
<comment type="caution">
    <text evidence="5">The sequence shown here is derived from an EMBL/GenBank/DDBJ whole genome shotgun (WGS) entry which is preliminary data.</text>
</comment>
<dbReference type="GO" id="GO:0003677">
    <property type="term" value="F:DNA binding"/>
    <property type="evidence" value="ECO:0007669"/>
    <property type="project" value="InterPro"/>
</dbReference>
<dbReference type="AlphaFoldDB" id="A0A0A2M8B0"/>
<evidence type="ECO:0000256" key="1">
    <source>
        <dbReference type="ARBA" id="ARBA00022741"/>
    </source>
</evidence>
<dbReference type="EMBL" id="JRLW01000014">
    <property type="protein sequence ID" value="KGO88917.1"/>
    <property type="molecule type" value="Genomic_DNA"/>
</dbReference>
<evidence type="ECO:0000259" key="4">
    <source>
        <dbReference type="PROSITE" id="PS51161"/>
    </source>
</evidence>
<dbReference type="STRING" id="1121899.GCA_000430025_00764"/>
<gene>
    <name evidence="5" type="ORF">Q764_10935</name>
</gene>
<dbReference type="Gene3D" id="3.40.1350.10">
    <property type="match status" value="1"/>
</dbReference>
<dbReference type="GO" id="GO:0005524">
    <property type="term" value="F:ATP binding"/>
    <property type="evidence" value="ECO:0007669"/>
    <property type="project" value="UniProtKB-UniRule"/>
</dbReference>
<dbReference type="Pfam" id="PF03477">
    <property type="entry name" value="ATP-cone"/>
    <property type="match status" value="1"/>
</dbReference>
<evidence type="ECO:0000313" key="6">
    <source>
        <dbReference type="Proteomes" id="UP000030121"/>
    </source>
</evidence>
<dbReference type="Pfam" id="PF04471">
    <property type="entry name" value="Mrr_cat"/>
    <property type="match status" value="1"/>
</dbReference>
<dbReference type="SUPFAM" id="SSF52980">
    <property type="entry name" value="Restriction endonuclease-like"/>
    <property type="match status" value="1"/>
</dbReference>
<dbReference type="InterPro" id="IPR011856">
    <property type="entry name" value="tRNA_endonuc-like_dom_sf"/>
</dbReference>
<dbReference type="PROSITE" id="PS51161">
    <property type="entry name" value="ATP_CONE"/>
    <property type="match status" value="1"/>
</dbReference>
<evidence type="ECO:0000313" key="5">
    <source>
        <dbReference type="EMBL" id="KGO88917.1"/>
    </source>
</evidence>
<dbReference type="InterPro" id="IPR007560">
    <property type="entry name" value="Restrct_endonuc_IV_Mrr"/>
</dbReference>